<feature type="domain" description="Thiolase C-terminal" evidence="9">
    <location>
        <begin position="271"/>
        <end position="390"/>
    </location>
</feature>
<dbReference type="Gene3D" id="3.40.47.10">
    <property type="match status" value="2"/>
</dbReference>
<evidence type="ECO:0000256" key="1">
    <source>
        <dbReference type="ARBA" id="ARBA00010982"/>
    </source>
</evidence>
<dbReference type="InterPro" id="IPR002155">
    <property type="entry name" value="Thiolase"/>
</dbReference>
<evidence type="ECO:0000259" key="8">
    <source>
        <dbReference type="Pfam" id="PF00108"/>
    </source>
</evidence>
<evidence type="ECO:0000256" key="2">
    <source>
        <dbReference type="ARBA" id="ARBA00012705"/>
    </source>
</evidence>
<dbReference type="FunFam" id="3.40.47.10:FF:000010">
    <property type="entry name" value="Acetyl-CoA acetyltransferase (Thiolase)"/>
    <property type="match status" value="1"/>
</dbReference>
<comment type="similarity">
    <text evidence="1 7">Belongs to the thiolase-like superfamily. Thiolase family.</text>
</comment>
<dbReference type="GO" id="GO:0003985">
    <property type="term" value="F:acetyl-CoA C-acetyltransferase activity"/>
    <property type="evidence" value="ECO:0007669"/>
    <property type="project" value="UniProtKB-EC"/>
</dbReference>
<dbReference type="PANTHER" id="PTHR18919">
    <property type="entry name" value="ACETYL-COA C-ACYLTRANSFERASE"/>
    <property type="match status" value="1"/>
</dbReference>
<dbReference type="InterPro" id="IPR016039">
    <property type="entry name" value="Thiolase-like"/>
</dbReference>
<evidence type="ECO:0000259" key="9">
    <source>
        <dbReference type="Pfam" id="PF02803"/>
    </source>
</evidence>
<evidence type="ECO:0000256" key="7">
    <source>
        <dbReference type="RuleBase" id="RU003557"/>
    </source>
</evidence>
<dbReference type="Proteomes" id="UP000031397">
    <property type="component" value="Unassembled WGS sequence"/>
</dbReference>
<dbReference type="PROSITE" id="PS00737">
    <property type="entry name" value="THIOLASE_2"/>
    <property type="match status" value="1"/>
</dbReference>
<sequence>MNDKIVIVSAKRTPIGKINGTLASLTSVDLGTIAAKATIKASGINPKQIDQVIFGNVIQAGGGQNVARQIELNAGIPNTATASTINQVCGSGMKAVRLGQSAIQMGDADVILVGGTESMSNAPYLNANERKGHKFGPVTLEDSIQKDGLNDARTGKPMGITAENVADRFHISRTEQDAFALQSHQKASAAQQNGYFNEEMIPIEIQKKRGNTIVDKDEGVRFDTSMEQLKKLKPSFKENGTVTAGNAASLNDGASAILIMKQSKANELGLTPITELGAYAEAGCDPEIMGYAPYYAVNKLLKQTGQSISDFDLFELNEAFASQSLAVARDLHIPDDRMNITGGAVSMGHPLGDSGSRILITLINNLKRTGKADGLATLCVGGGMGMAMTVHLL</sequence>
<dbReference type="NCBIfam" id="TIGR01930">
    <property type="entry name" value="AcCoA-C-Actrans"/>
    <property type="match status" value="1"/>
</dbReference>
<dbReference type="AlphaFoldDB" id="A0A0C1PS17"/>
<evidence type="ECO:0000313" key="11">
    <source>
        <dbReference type="Proteomes" id="UP000031397"/>
    </source>
</evidence>
<reference evidence="10 11" key="1">
    <citation type="submission" date="2014-06" db="EMBL/GenBank/DDBJ databases">
        <title>Functional and comparative genomic analyses of the Drosophila gut microbiota identify candidate symbiosis factors.</title>
        <authorList>
            <person name="Newell P.D."/>
            <person name="Chaston J.M."/>
            <person name="Douglas A.E."/>
        </authorList>
    </citation>
    <scope>NUCLEOTIDE SEQUENCE [LARGE SCALE GENOMIC DNA]</scope>
    <source>
        <strain evidence="10 11">DmCS_002</strain>
    </source>
</reference>
<evidence type="ECO:0000313" key="10">
    <source>
        <dbReference type="EMBL" id="KID42681.1"/>
    </source>
</evidence>
<accession>A0A0C1PS17</accession>
<dbReference type="SUPFAM" id="SSF53901">
    <property type="entry name" value="Thiolase-like"/>
    <property type="match status" value="2"/>
</dbReference>
<comment type="caution">
    <text evidence="10">The sequence shown here is derived from an EMBL/GenBank/DDBJ whole genome shotgun (WGS) entry which is preliminary data.</text>
</comment>
<evidence type="ECO:0000256" key="6">
    <source>
        <dbReference type="PIRSR" id="PIRSR000429-1"/>
    </source>
</evidence>
<keyword evidence="11" id="KW-1185">Reference proteome</keyword>
<dbReference type="EC" id="2.3.1.9" evidence="2"/>
<dbReference type="CDD" id="cd00751">
    <property type="entry name" value="thiolase"/>
    <property type="match status" value="1"/>
</dbReference>
<dbReference type="InterPro" id="IPR020615">
    <property type="entry name" value="Thiolase_acyl_enz_int_AS"/>
</dbReference>
<feature type="active site" description="Acyl-thioester intermediate" evidence="6">
    <location>
        <position position="89"/>
    </location>
</feature>
<dbReference type="PROSITE" id="PS00099">
    <property type="entry name" value="THIOLASE_3"/>
    <property type="match status" value="1"/>
</dbReference>
<evidence type="ECO:0000256" key="5">
    <source>
        <dbReference type="ARBA" id="ARBA00030755"/>
    </source>
</evidence>
<evidence type="ECO:0000256" key="3">
    <source>
        <dbReference type="ARBA" id="ARBA00022679"/>
    </source>
</evidence>
<feature type="active site" description="Proton acceptor" evidence="6">
    <location>
        <position position="349"/>
    </location>
</feature>
<dbReference type="Pfam" id="PF02803">
    <property type="entry name" value="Thiolase_C"/>
    <property type="match status" value="1"/>
</dbReference>
<dbReference type="GeneID" id="74912721"/>
<evidence type="ECO:0000256" key="4">
    <source>
        <dbReference type="ARBA" id="ARBA00023315"/>
    </source>
</evidence>
<dbReference type="InterPro" id="IPR020616">
    <property type="entry name" value="Thiolase_N"/>
</dbReference>
<dbReference type="PIRSF" id="PIRSF000429">
    <property type="entry name" value="Ac-CoA_Ac_transf"/>
    <property type="match status" value="1"/>
</dbReference>
<gene>
    <name evidence="10" type="ORF">LfDm3_0012</name>
</gene>
<dbReference type="EMBL" id="JOJZ01000006">
    <property type="protein sequence ID" value="KID42681.1"/>
    <property type="molecule type" value="Genomic_DNA"/>
</dbReference>
<dbReference type="InterPro" id="IPR020613">
    <property type="entry name" value="Thiolase_CS"/>
</dbReference>
<dbReference type="Pfam" id="PF00108">
    <property type="entry name" value="Thiolase_N"/>
    <property type="match status" value="1"/>
</dbReference>
<dbReference type="PROSITE" id="PS00098">
    <property type="entry name" value="THIOLASE_1"/>
    <property type="match status" value="1"/>
</dbReference>
<dbReference type="PANTHER" id="PTHR18919:SF107">
    <property type="entry name" value="ACETYL-COA ACETYLTRANSFERASE, CYTOSOLIC"/>
    <property type="match status" value="1"/>
</dbReference>
<proteinExistence type="inferred from homology"/>
<feature type="domain" description="Thiolase N-terminal" evidence="8">
    <location>
        <begin position="5"/>
        <end position="263"/>
    </location>
</feature>
<dbReference type="OrthoDB" id="9764892at2"/>
<keyword evidence="3 7" id="KW-0808">Transferase</keyword>
<protein>
    <recommendedName>
        <fullName evidence="2">acetyl-CoA C-acetyltransferase</fullName>
        <ecNumber evidence="2">2.3.1.9</ecNumber>
    </recommendedName>
    <alternativeName>
        <fullName evidence="5">Acetoacetyl-CoA thiolase</fullName>
    </alternativeName>
</protein>
<dbReference type="RefSeq" id="WP_039142797.1">
    <property type="nucleotide sequence ID" value="NZ_JOJZ01000006.1"/>
</dbReference>
<feature type="active site" description="Proton acceptor" evidence="6">
    <location>
        <position position="379"/>
    </location>
</feature>
<dbReference type="PATRIC" id="fig|1614.7.peg.4"/>
<dbReference type="InterPro" id="IPR020610">
    <property type="entry name" value="Thiolase_AS"/>
</dbReference>
<keyword evidence="4 7" id="KW-0012">Acyltransferase</keyword>
<name>A0A0C1PS17_9LACO</name>
<organism evidence="10 11">
    <name type="scientific">Fructilactobacillus fructivorans</name>
    <dbReference type="NCBI Taxonomy" id="1614"/>
    <lineage>
        <taxon>Bacteria</taxon>
        <taxon>Bacillati</taxon>
        <taxon>Bacillota</taxon>
        <taxon>Bacilli</taxon>
        <taxon>Lactobacillales</taxon>
        <taxon>Lactobacillaceae</taxon>
        <taxon>Fructilactobacillus</taxon>
    </lineage>
</organism>
<dbReference type="InterPro" id="IPR020617">
    <property type="entry name" value="Thiolase_C"/>
</dbReference>